<evidence type="ECO:0000256" key="1">
    <source>
        <dbReference type="SAM" id="MobiDB-lite"/>
    </source>
</evidence>
<protein>
    <submittedName>
        <fullName evidence="2">Uncharacterized protein</fullName>
    </submittedName>
</protein>
<reference evidence="2" key="1">
    <citation type="submission" date="2022-02" db="EMBL/GenBank/DDBJ databases">
        <authorList>
            <person name="Giguere J D."/>
        </authorList>
    </citation>
    <scope>NUCLEOTIDE SEQUENCE</scope>
    <source>
        <strain evidence="2">CCAP 1055/1</strain>
    </source>
</reference>
<evidence type="ECO:0000313" key="2">
    <source>
        <dbReference type="EMBL" id="CAG9293084.1"/>
    </source>
</evidence>
<name>A0A8J9T6F0_PHATR</name>
<dbReference type="EMBL" id="OU594948">
    <property type="protein sequence ID" value="CAG9293084.1"/>
    <property type="molecule type" value="Genomic_DNA"/>
</dbReference>
<feature type="compositionally biased region" description="Basic residues" evidence="1">
    <location>
        <begin position="1"/>
        <end position="10"/>
    </location>
</feature>
<feature type="region of interest" description="Disordered" evidence="1">
    <location>
        <begin position="297"/>
        <end position="349"/>
    </location>
</feature>
<sequence>MAKAKKARKRSLPDASAVGAQSADPNPLGTAVDTFLTSLAADERDGFFAPTLDPERRGAIWMEQADEGELCVNRCSWAIPSQPALNVLRHLAPIVEIGCGANAYWCRLARQAGIDVVGYDMHPNRGGTIPAAATVSAANAGSFPVRRGGPSVLAQPENKGRTLFLCYADEDVQEGRDESVSMAAECLKYFSGEYVIHVGELYGDTLSMEQAPWGRSSSPEFQQQLAAQFHCVLEMQLPNWLHVRDTLSVWKRSQTCAIVFAAEDENDQDEEVEYRHIPMDERLPRNRAAPFLEHLLQENGKASATETGGTPSKTEELKRPSLSPTKRQSKKKQRHREEKDNRHEYECPW</sequence>
<accession>A0A8J9T6F0</accession>
<dbReference type="Proteomes" id="UP000836788">
    <property type="component" value="Chromosome 7"/>
</dbReference>
<dbReference type="PANTHER" id="PTHR39290:SF6">
    <property type="entry name" value="S-ADENOSYL-L-METHIONINE-DEPENDENT METHYLTRANSFERASES SUPERFAMILY PROTEIN"/>
    <property type="match status" value="1"/>
</dbReference>
<gene>
    <name evidence="2" type="ORF">PTTT1_LOCUS50427</name>
</gene>
<feature type="region of interest" description="Disordered" evidence="1">
    <location>
        <begin position="1"/>
        <end position="25"/>
    </location>
</feature>
<organism evidence="2">
    <name type="scientific">Phaeodactylum tricornutum</name>
    <name type="common">Diatom</name>
    <dbReference type="NCBI Taxonomy" id="2850"/>
    <lineage>
        <taxon>Eukaryota</taxon>
        <taxon>Sar</taxon>
        <taxon>Stramenopiles</taxon>
        <taxon>Ochrophyta</taxon>
        <taxon>Bacillariophyta</taxon>
        <taxon>Bacillariophyceae</taxon>
        <taxon>Bacillariophycidae</taxon>
        <taxon>Naviculales</taxon>
        <taxon>Phaeodactylaceae</taxon>
        <taxon>Phaeodactylum</taxon>
    </lineage>
</organism>
<proteinExistence type="predicted"/>
<dbReference type="AlphaFoldDB" id="A0A8J9T6F0"/>
<dbReference type="PANTHER" id="PTHR39290">
    <property type="entry name" value="C3H1-TYPE DOMAIN-CONTAINING PROTEIN-RELATED"/>
    <property type="match status" value="1"/>
</dbReference>
<feature type="compositionally biased region" description="Polar residues" evidence="1">
    <location>
        <begin position="300"/>
        <end position="312"/>
    </location>
</feature>
<feature type="compositionally biased region" description="Basic and acidic residues" evidence="1">
    <location>
        <begin position="335"/>
        <end position="349"/>
    </location>
</feature>